<dbReference type="RefSeq" id="WP_097654149.1">
    <property type="nucleotide sequence ID" value="NZ_LYXE01000125.1"/>
</dbReference>
<dbReference type="InterPro" id="IPR042095">
    <property type="entry name" value="SUMF_sf"/>
</dbReference>
<evidence type="ECO:0000313" key="4">
    <source>
        <dbReference type="Proteomes" id="UP000220922"/>
    </source>
</evidence>
<dbReference type="PANTHER" id="PTHR23150">
    <property type="entry name" value="SULFATASE MODIFYING FACTOR 1, 2"/>
    <property type="match status" value="1"/>
</dbReference>
<name>A0A2H3KIS4_9CHLR</name>
<dbReference type="SUPFAM" id="SSF52540">
    <property type="entry name" value="P-loop containing nucleoside triphosphate hydrolases"/>
    <property type="match status" value="1"/>
</dbReference>
<sequence>MNNTQLQTIFADAHSRLAADQKGELARSEMSSPLAYLSLALLEALAVCVDQDEVGDLLKELVGAEHRKALRGALRDPLFALRAMIHGEALDLACAALIEALGAAQQQPMAVCQGMCAERIEHAKQIVATNYYEAPKDPAETRAEEALTAYLHSLRLQCNTVQMARIDPRDARHHAEMRLERVYIGLDTERQVELNPQEQEEYDDHRGVIQRSFFRDTRKVSALETLNQHPPARLMLLGGPGSGKSTFLNHLALCLAGAALGERVQVESTKGATPLERLAPHWKCGALLPIRVVLRELATVLPRNPNPGQEVDLLHTWLEQILGRDDSALALLRQALHDGRAILLFDGLDEVEAGPVLKRVTECIEVSAGIYTHSPVLVTCRVLDYQANEQRHLSGFQVETLAALNDEQIDAFINAWHDEVADTGRTMLGNAPGLRQALAGRTDMKEMARQPLLLTMMAIVHAGKGKLPDARALLYRECIELLLLRWRSEPDLLRQLGLPEFKESDLMKVMARIAFAAHNRSLSDSDAKMKVMARIAFAAHNRSLSDSDAKARPSDLSGSEVKAELNAAFTYYVSDEERRAALVIRLLRAFATRNGLLFQQSGESGEVYAFPHRSFQEFLAGYWISLQDDFDRLVCERAGQVGWHEALRLMVSYQALKDGALGRTLQVIKELLDDHTALKQTLAGELLALVGYARAAGYREEWVGTNGRWTRACIALRTIATADSALAAAPLRARAGIALGQLCYGSLDALTQQGATLIAPDPRLLSPATGDAPNGCYWCQLEPGSFWYGDESEDADDDEEELEDADDDEEELEDADDDEEDSNKTTEKDYVYAPKDVLQHVIIPYGFKIARYPVTNAEFAAFIAAGGYAHESWWTPEGWKYIQPDGSRVEGEPDRITLPRYWSDPGLNNPLQPIVGVSWYEAAAYCNWLTAQGHAQGWLPAEAVIRLPTSLEWEYAARGGDSQQWYPWGNDAPTPEHANYRETGIERPAPVGCFPLGRAACGAEDLVGNIQEWMATAIEASDGVAARTDFTFRERALIAYNEWSNTTEQLNCGSRVEFDPKGWNIFLGFRVIWLLDAHSEGLEYLPRLSSDLAP</sequence>
<feature type="region of interest" description="Disordered" evidence="1">
    <location>
        <begin position="789"/>
        <end position="828"/>
    </location>
</feature>
<evidence type="ECO:0000259" key="2">
    <source>
        <dbReference type="Pfam" id="PF03781"/>
    </source>
</evidence>
<proteinExistence type="predicted"/>
<keyword evidence="4" id="KW-1185">Reference proteome</keyword>
<evidence type="ECO:0000256" key="1">
    <source>
        <dbReference type="SAM" id="MobiDB-lite"/>
    </source>
</evidence>
<dbReference type="Pfam" id="PF03781">
    <property type="entry name" value="FGE-sulfatase"/>
    <property type="match status" value="1"/>
</dbReference>
<organism evidence="3 4">
    <name type="scientific">Candidatus Chloroploca asiatica</name>
    <dbReference type="NCBI Taxonomy" id="1506545"/>
    <lineage>
        <taxon>Bacteria</taxon>
        <taxon>Bacillati</taxon>
        <taxon>Chloroflexota</taxon>
        <taxon>Chloroflexia</taxon>
        <taxon>Chloroflexales</taxon>
        <taxon>Chloroflexineae</taxon>
        <taxon>Oscillochloridaceae</taxon>
        <taxon>Candidatus Chloroploca</taxon>
    </lineage>
</organism>
<dbReference type="Proteomes" id="UP000220922">
    <property type="component" value="Unassembled WGS sequence"/>
</dbReference>
<dbReference type="InterPro" id="IPR027417">
    <property type="entry name" value="P-loop_NTPase"/>
</dbReference>
<feature type="compositionally biased region" description="Acidic residues" evidence="1">
    <location>
        <begin position="790"/>
        <end position="821"/>
    </location>
</feature>
<dbReference type="InterPro" id="IPR016187">
    <property type="entry name" value="CTDL_fold"/>
</dbReference>
<dbReference type="PANTHER" id="PTHR23150:SF19">
    <property type="entry name" value="FORMYLGLYCINE-GENERATING ENZYME"/>
    <property type="match status" value="1"/>
</dbReference>
<dbReference type="Gene3D" id="3.90.1580.10">
    <property type="entry name" value="paralog of FGE (formylglycine-generating enzyme)"/>
    <property type="match status" value="1"/>
</dbReference>
<dbReference type="EMBL" id="LYXE01000125">
    <property type="protein sequence ID" value="PDV97774.1"/>
    <property type="molecule type" value="Genomic_DNA"/>
</dbReference>
<comment type="caution">
    <text evidence="3">The sequence shown here is derived from an EMBL/GenBank/DDBJ whole genome shotgun (WGS) entry which is preliminary data.</text>
</comment>
<dbReference type="SUPFAM" id="SSF56436">
    <property type="entry name" value="C-type lectin-like"/>
    <property type="match status" value="1"/>
</dbReference>
<dbReference type="GO" id="GO:0120147">
    <property type="term" value="F:formylglycine-generating oxidase activity"/>
    <property type="evidence" value="ECO:0007669"/>
    <property type="project" value="TreeGrafter"/>
</dbReference>
<protein>
    <recommendedName>
        <fullName evidence="2">Sulfatase-modifying factor enzyme-like domain-containing protein</fullName>
    </recommendedName>
</protein>
<dbReference type="Gene3D" id="3.40.50.300">
    <property type="entry name" value="P-loop containing nucleotide triphosphate hydrolases"/>
    <property type="match status" value="1"/>
</dbReference>
<evidence type="ECO:0000313" key="3">
    <source>
        <dbReference type="EMBL" id="PDV97774.1"/>
    </source>
</evidence>
<feature type="domain" description="Sulfatase-modifying factor enzyme-like" evidence="2">
    <location>
        <begin position="836"/>
        <end position="1072"/>
    </location>
</feature>
<dbReference type="InterPro" id="IPR005532">
    <property type="entry name" value="SUMF_dom"/>
</dbReference>
<dbReference type="InterPro" id="IPR051043">
    <property type="entry name" value="Sulfatase_Mod_Factor_Kinase"/>
</dbReference>
<dbReference type="OrthoDB" id="138342at2"/>
<gene>
    <name evidence="3" type="ORF">A9Q02_17685</name>
</gene>
<reference evidence="3 4" key="1">
    <citation type="submission" date="2016-05" db="EMBL/GenBank/DDBJ databases">
        <authorList>
            <person name="Lavstsen T."/>
            <person name="Jespersen J.S."/>
        </authorList>
    </citation>
    <scope>NUCLEOTIDE SEQUENCE [LARGE SCALE GENOMIC DNA]</scope>
    <source>
        <strain evidence="3 4">B7-9</strain>
    </source>
</reference>
<dbReference type="AlphaFoldDB" id="A0A2H3KIS4"/>
<accession>A0A2H3KIS4</accession>